<dbReference type="AlphaFoldDB" id="A0A0B7H374"/>
<name>A0A0B7H374_9FLAO</name>
<keyword evidence="3" id="KW-1185">Reference proteome</keyword>
<sequence>MLNILDLGAFWFNFVGCVLLIKMIKYLKIYLICIEYSIFV</sequence>
<keyword evidence="1" id="KW-0812">Transmembrane</keyword>
<accession>A0A0B7H374</accession>
<evidence type="ECO:0000313" key="3">
    <source>
        <dbReference type="Proteomes" id="UP000038055"/>
    </source>
</evidence>
<feature type="transmembrane region" description="Helical" evidence="1">
    <location>
        <begin position="6"/>
        <end position="24"/>
    </location>
</feature>
<evidence type="ECO:0000313" key="2">
    <source>
        <dbReference type="EMBL" id="CEN32377.1"/>
    </source>
</evidence>
<dbReference type="Proteomes" id="UP000038055">
    <property type="component" value="Unassembled WGS sequence"/>
</dbReference>
<dbReference type="EMBL" id="CDOD01000001">
    <property type="protein sequence ID" value="CEN32377.1"/>
    <property type="molecule type" value="Genomic_DNA"/>
</dbReference>
<keyword evidence="1" id="KW-1133">Transmembrane helix</keyword>
<reference evidence="3" key="1">
    <citation type="submission" date="2015-01" db="EMBL/GenBank/DDBJ databases">
        <authorList>
            <person name="MANFREDI Pablo"/>
        </authorList>
    </citation>
    <scope>NUCLEOTIDE SEQUENCE [LARGE SCALE GENOMIC DNA]</scope>
    <source>
        <strain evidence="3">Ccyn2B</strain>
    </source>
</reference>
<proteinExistence type="predicted"/>
<evidence type="ECO:0000256" key="1">
    <source>
        <dbReference type="SAM" id="Phobius"/>
    </source>
</evidence>
<gene>
    <name evidence="2" type="ORF">CCYN2B_10032</name>
</gene>
<protein>
    <submittedName>
        <fullName evidence="2">Uncharacterized protein</fullName>
    </submittedName>
</protein>
<organism evidence="2 3">
    <name type="scientific">Capnocytophaga cynodegmi</name>
    <dbReference type="NCBI Taxonomy" id="28189"/>
    <lineage>
        <taxon>Bacteria</taxon>
        <taxon>Pseudomonadati</taxon>
        <taxon>Bacteroidota</taxon>
        <taxon>Flavobacteriia</taxon>
        <taxon>Flavobacteriales</taxon>
        <taxon>Flavobacteriaceae</taxon>
        <taxon>Capnocytophaga</taxon>
    </lineage>
</organism>
<keyword evidence="1" id="KW-0472">Membrane</keyword>